<dbReference type="SUPFAM" id="SSF50952">
    <property type="entry name" value="Soluble quinoprotein glucose dehydrogenase"/>
    <property type="match status" value="1"/>
</dbReference>
<dbReference type="InterPro" id="IPR011041">
    <property type="entry name" value="Quinoprot_gluc/sorb_DH_b-prop"/>
</dbReference>
<proteinExistence type="predicted"/>
<dbReference type="EMBL" id="FOCT01000001">
    <property type="protein sequence ID" value="SEM89604.1"/>
    <property type="molecule type" value="Genomic_DNA"/>
</dbReference>
<organism evidence="3 4">
    <name type="scientific">Nitrosospira multiformis</name>
    <dbReference type="NCBI Taxonomy" id="1231"/>
    <lineage>
        <taxon>Bacteria</taxon>
        <taxon>Pseudomonadati</taxon>
        <taxon>Pseudomonadota</taxon>
        <taxon>Betaproteobacteria</taxon>
        <taxon>Nitrosomonadales</taxon>
        <taxon>Nitrosomonadaceae</taxon>
        <taxon>Nitrosospira</taxon>
    </lineage>
</organism>
<dbReference type="PANTHER" id="PTHR33546">
    <property type="entry name" value="LARGE, MULTIFUNCTIONAL SECRETED PROTEIN-RELATED"/>
    <property type="match status" value="1"/>
</dbReference>
<feature type="chain" id="PRO_5010332951" description="Pyrroloquinoline quinone-dependent pyranose dehydrogenase beta-propeller domain-containing protein" evidence="1">
    <location>
        <begin position="25"/>
        <end position="371"/>
    </location>
</feature>
<dbReference type="Pfam" id="PF22807">
    <property type="entry name" value="TrAA12"/>
    <property type="match status" value="1"/>
</dbReference>
<evidence type="ECO:0000313" key="3">
    <source>
        <dbReference type="EMBL" id="SEM89604.1"/>
    </source>
</evidence>
<gene>
    <name evidence="3" type="ORF">SAMN05216404_101446</name>
</gene>
<evidence type="ECO:0000256" key="1">
    <source>
        <dbReference type="SAM" id="SignalP"/>
    </source>
</evidence>
<dbReference type="AlphaFoldDB" id="A0A1H8C590"/>
<dbReference type="InterPro" id="IPR011042">
    <property type="entry name" value="6-blade_b-propeller_TolB-like"/>
</dbReference>
<name>A0A1H8C590_9PROT</name>
<evidence type="ECO:0000259" key="2">
    <source>
        <dbReference type="Pfam" id="PF22807"/>
    </source>
</evidence>
<evidence type="ECO:0000313" key="4">
    <source>
        <dbReference type="Proteomes" id="UP000183898"/>
    </source>
</evidence>
<accession>A0A1H8C590</accession>
<protein>
    <recommendedName>
        <fullName evidence="2">Pyrroloquinoline quinone-dependent pyranose dehydrogenase beta-propeller domain-containing protein</fullName>
    </recommendedName>
</protein>
<reference evidence="3 4" key="1">
    <citation type="submission" date="2016-10" db="EMBL/GenBank/DDBJ databases">
        <authorList>
            <person name="de Groot N.N."/>
        </authorList>
    </citation>
    <scope>NUCLEOTIDE SEQUENCE [LARGE SCALE GENOMIC DNA]</scope>
    <source>
        <strain evidence="3 4">Nl18</strain>
    </source>
</reference>
<keyword evidence="1" id="KW-0732">Signal</keyword>
<feature type="signal peptide" evidence="1">
    <location>
        <begin position="1"/>
        <end position="24"/>
    </location>
</feature>
<dbReference type="RefSeq" id="WP_074743916.1">
    <property type="nucleotide sequence ID" value="NZ_FOCT01000001.1"/>
</dbReference>
<dbReference type="Gene3D" id="2.120.10.30">
    <property type="entry name" value="TolB, C-terminal domain"/>
    <property type="match status" value="1"/>
</dbReference>
<dbReference type="PANTHER" id="PTHR33546:SF1">
    <property type="entry name" value="LARGE, MULTIFUNCTIONAL SECRETED PROTEIN"/>
    <property type="match status" value="1"/>
</dbReference>
<dbReference type="Proteomes" id="UP000183898">
    <property type="component" value="Unassembled WGS sequence"/>
</dbReference>
<feature type="domain" description="Pyrroloquinoline quinone-dependent pyranose dehydrogenase beta-propeller" evidence="2">
    <location>
        <begin position="38"/>
        <end position="367"/>
    </location>
</feature>
<dbReference type="InterPro" id="IPR054539">
    <property type="entry name" value="Beta-prop_PDH"/>
</dbReference>
<sequence>MHITKILIRFMAACLLCYGLPAMADSKAGKLPLDKIKLPAGFSIEVWAEVPNARGLAVGKNGTVFAGSADEGNIYAIRDKGGEREVKTIARGLNLPIGVAFRDGALYASSVDRILRFDDIEEKLDQPGKPYVVTERFPNEKHHGGRYIGFGPDGLLYVAVGAPCNICETEPDKFSLISRINPDGSNYEVFAYGVRNSVGFDWHPETKELWFTDNGRDWMGDNLPPDELNRAPKKGMHFGYPYCHSDDILDPKYGAKRDCRKLISPAAKLPPHAGALGMRFYTGTMFPPQYRNSIFIAEHGSWNRRNKIGYRIELAKIKNNKVIKQEVFAEGWLENEKNWGRPVDVLVMPDGALLVSDDFAGVIYRISYKKP</sequence>